<keyword evidence="2" id="KW-1185">Reference proteome</keyword>
<proteinExistence type="predicted"/>
<protein>
    <submittedName>
        <fullName evidence="1">Uncharacterized protein</fullName>
    </submittedName>
</protein>
<dbReference type="EMBL" id="JARIHO010000001">
    <property type="protein sequence ID" value="KAJ7369228.1"/>
    <property type="molecule type" value="Genomic_DNA"/>
</dbReference>
<accession>A0AAD7AWX6</accession>
<comment type="caution">
    <text evidence="1">The sequence shown here is derived from an EMBL/GenBank/DDBJ whole genome shotgun (WGS) entry which is preliminary data.</text>
</comment>
<reference evidence="1" key="1">
    <citation type="submission" date="2023-03" db="EMBL/GenBank/DDBJ databases">
        <title>Massive genome expansion in bonnet fungi (Mycena s.s.) driven by repeated elements and novel gene families across ecological guilds.</title>
        <authorList>
            <consortium name="Lawrence Berkeley National Laboratory"/>
            <person name="Harder C.B."/>
            <person name="Miyauchi S."/>
            <person name="Viragh M."/>
            <person name="Kuo A."/>
            <person name="Thoen E."/>
            <person name="Andreopoulos B."/>
            <person name="Lu D."/>
            <person name="Skrede I."/>
            <person name="Drula E."/>
            <person name="Henrissat B."/>
            <person name="Morin E."/>
            <person name="Kohler A."/>
            <person name="Barry K."/>
            <person name="LaButti K."/>
            <person name="Morin E."/>
            <person name="Salamov A."/>
            <person name="Lipzen A."/>
            <person name="Mereny Z."/>
            <person name="Hegedus B."/>
            <person name="Baldrian P."/>
            <person name="Stursova M."/>
            <person name="Weitz H."/>
            <person name="Taylor A."/>
            <person name="Grigoriev I.V."/>
            <person name="Nagy L.G."/>
            <person name="Martin F."/>
            <person name="Kauserud H."/>
        </authorList>
    </citation>
    <scope>NUCLEOTIDE SEQUENCE</scope>
    <source>
        <strain evidence="1">CBHHK002</strain>
    </source>
</reference>
<organism evidence="1 2">
    <name type="scientific">Mycena albidolilacea</name>
    <dbReference type="NCBI Taxonomy" id="1033008"/>
    <lineage>
        <taxon>Eukaryota</taxon>
        <taxon>Fungi</taxon>
        <taxon>Dikarya</taxon>
        <taxon>Basidiomycota</taxon>
        <taxon>Agaricomycotina</taxon>
        <taxon>Agaricomycetes</taxon>
        <taxon>Agaricomycetidae</taxon>
        <taxon>Agaricales</taxon>
        <taxon>Marasmiineae</taxon>
        <taxon>Mycenaceae</taxon>
        <taxon>Mycena</taxon>
    </lineage>
</organism>
<evidence type="ECO:0000313" key="1">
    <source>
        <dbReference type="EMBL" id="KAJ7369228.1"/>
    </source>
</evidence>
<dbReference type="AlphaFoldDB" id="A0AAD7AWX6"/>
<name>A0AAD7AWX6_9AGAR</name>
<gene>
    <name evidence="1" type="ORF">DFH08DRAFT_948070</name>
</gene>
<evidence type="ECO:0000313" key="2">
    <source>
        <dbReference type="Proteomes" id="UP001218218"/>
    </source>
</evidence>
<sequence>MSGPGAHPRLKPAISVYSKLHYVDRIKPDFDASWEEAKEILPQSAHIAMSQDYMRACWAKETDEFKAEVERAWDEMHDKALGEWQASHQVPEKSAEDYHNAIQTLNNVGIPMADALAEHLGSHVVILVTY</sequence>
<dbReference type="Proteomes" id="UP001218218">
    <property type="component" value="Unassembled WGS sequence"/>
</dbReference>